<sequence>MARPTLPPTGRERTWPDHQIIVSKTDARGVITYANAVFCAVAGYTADELEGQSHNIIRHPDMPRAVFKLLWDTIAAGDEIFAYVVNQAKNGDHYWVFAHVTPSFDAAGRIVGYHSSRRVPRRDAVAKVVPLYRDLKAIEDRAASPKAGLDASVAALLAILEEKRIAYDEFVFSL</sequence>
<accession>A0A212KMJ4</accession>
<evidence type="ECO:0000313" key="2">
    <source>
        <dbReference type="EMBL" id="SBW12805.1"/>
    </source>
</evidence>
<dbReference type="InterPro" id="IPR035965">
    <property type="entry name" value="PAS-like_dom_sf"/>
</dbReference>
<proteinExistence type="predicted"/>
<dbReference type="EMBL" id="FLUO01000003">
    <property type="protein sequence ID" value="SBW12805.1"/>
    <property type="molecule type" value="Genomic_DNA"/>
</dbReference>
<dbReference type="InterPro" id="IPR000014">
    <property type="entry name" value="PAS"/>
</dbReference>
<reference evidence="2" key="1">
    <citation type="submission" date="2016-04" db="EMBL/GenBank/DDBJ databases">
        <authorList>
            <person name="Evans L.H."/>
            <person name="Alamgir A."/>
            <person name="Owens N."/>
            <person name="Weber N.D."/>
            <person name="Virtaneva K."/>
            <person name="Barbian K."/>
            <person name="Babar A."/>
            <person name="Rosenke K."/>
        </authorList>
    </citation>
    <scope>NUCLEOTIDE SEQUENCE</scope>
    <source>
        <strain evidence="2">86</strain>
    </source>
</reference>
<name>A0A212KMJ4_9PROT</name>
<feature type="domain" description="PAS" evidence="1">
    <location>
        <begin position="26"/>
        <end position="77"/>
    </location>
</feature>
<dbReference type="PROSITE" id="PS50112">
    <property type="entry name" value="PAS"/>
    <property type="match status" value="1"/>
</dbReference>
<organism evidence="2">
    <name type="scientific">uncultured Alphaproteobacteria bacterium</name>
    <dbReference type="NCBI Taxonomy" id="91750"/>
    <lineage>
        <taxon>Bacteria</taxon>
        <taxon>Pseudomonadati</taxon>
        <taxon>Pseudomonadota</taxon>
        <taxon>Alphaproteobacteria</taxon>
        <taxon>environmental samples</taxon>
    </lineage>
</organism>
<dbReference type="Gene3D" id="3.30.450.20">
    <property type="entry name" value="PAS domain"/>
    <property type="match status" value="1"/>
</dbReference>
<evidence type="ECO:0000259" key="1">
    <source>
        <dbReference type="PROSITE" id="PS50112"/>
    </source>
</evidence>
<gene>
    <name evidence="2" type="ORF">KL86APRO_30296</name>
</gene>
<dbReference type="Pfam" id="PF08447">
    <property type="entry name" value="PAS_3"/>
    <property type="match status" value="1"/>
</dbReference>
<dbReference type="NCBIfam" id="TIGR00229">
    <property type="entry name" value="sensory_box"/>
    <property type="match status" value="1"/>
</dbReference>
<dbReference type="SUPFAM" id="SSF55785">
    <property type="entry name" value="PYP-like sensor domain (PAS domain)"/>
    <property type="match status" value="1"/>
</dbReference>
<protein>
    <submittedName>
        <fullName evidence="2">Chemotaxis sensory transducer</fullName>
    </submittedName>
</protein>
<dbReference type="CDD" id="cd00130">
    <property type="entry name" value="PAS"/>
    <property type="match status" value="1"/>
</dbReference>
<dbReference type="AlphaFoldDB" id="A0A212KMJ4"/>
<dbReference type="InterPro" id="IPR013655">
    <property type="entry name" value="PAS_fold_3"/>
</dbReference>